<keyword evidence="10" id="KW-1185">Reference proteome</keyword>
<evidence type="ECO:0000313" key="10">
    <source>
        <dbReference type="Proteomes" id="UP001524547"/>
    </source>
</evidence>
<dbReference type="InterPro" id="IPR002327">
    <property type="entry name" value="Cyt_c_1A/1B"/>
</dbReference>
<feature type="compositionally biased region" description="Low complexity" evidence="7">
    <location>
        <begin position="183"/>
        <end position="209"/>
    </location>
</feature>
<feature type="domain" description="Cytochrome c" evidence="8">
    <location>
        <begin position="73"/>
        <end position="174"/>
    </location>
</feature>
<dbReference type="EMBL" id="JAMZEJ010000005">
    <property type="protein sequence ID" value="MCQ8241156.1"/>
    <property type="molecule type" value="Genomic_DNA"/>
</dbReference>
<evidence type="ECO:0000256" key="6">
    <source>
        <dbReference type="PROSITE-ProRule" id="PRU00433"/>
    </source>
</evidence>
<keyword evidence="3 6" id="KW-0479">Metal-binding</keyword>
<keyword evidence="4" id="KW-0249">Electron transport</keyword>
<keyword evidence="1" id="KW-0813">Transport</keyword>
<evidence type="ECO:0000259" key="8">
    <source>
        <dbReference type="PROSITE" id="PS51007"/>
    </source>
</evidence>
<dbReference type="RefSeq" id="WP_422919894.1">
    <property type="nucleotide sequence ID" value="NZ_JAMZEJ010000005.1"/>
</dbReference>
<evidence type="ECO:0000256" key="7">
    <source>
        <dbReference type="SAM" id="MobiDB-lite"/>
    </source>
</evidence>
<proteinExistence type="predicted"/>
<evidence type="ECO:0000313" key="9">
    <source>
        <dbReference type="EMBL" id="MCQ8241156.1"/>
    </source>
</evidence>
<evidence type="ECO:0000256" key="5">
    <source>
        <dbReference type="ARBA" id="ARBA00023004"/>
    </source>
</evidence>
<dbReference type="PRINTS" id="PR00604">
    <property type="entry name" value="CYTCHRMECIAB"/>
</dbReference>
<comment type="caution">
    <text evidence="9">The sequence shown here is derived from an EMBL/GenBank/DDBJ whole genome shotgun (WGS) entry which is preliminary data.</text>
</comment>
<dbReference type="InterPro" id="IPR036909">
    <property type="entry name" value="Cyt_c-like_dom_sf"/>
</dbReference>
<organism evidence="9 10">
    <name type="scientific">Rhizosaccharibacter radicis</name>
    <dbReference type="NCBI Taxonomy" id="2782605"/>
    <lineage>
        <taxon>Bacteria</taxon>
        <taxon>Pseudomonadati</taxon>
        <taxon>Pseudomonadota</taxon>
        <taxon>Alphaproteobacteria</taxon>
        <taxon>Acetobacterales</taxon>
        <taxon>Acetobacteraceae</taxon>
        <taxon>Rhizosaccharibacter</taxon>
    </lineage>
</organism>
<dbReference type="Proteomes" id="UP001524547">
    <property type="component" value="Unassembled WGS sequence"/>
</dbReference>
<feature type="domain" description="Cytochrome c" evidence="8">
    <location>
        <begin position="265"/>
        <end position="366"/>
    </location>
</feature>
<dbReference type="PROSITE" id="PS51007">
    <property type="entry name" value="CYTC"/>
    <property type="match status" value="2"/>
</dbReference>
<sequence length="370" mass="36730">MDSNDLNKAGAALLVALLAAGGAALLGDVLVPPAAPIPPAFTIGAPAGSGTAPSAAATPSGGIAPIADRLAHADASRGHAVAAALCSACHSLEKNGETMVGPPLWNAFGRPIAEVADYVFSPALKAHHGRWTAEALDSWLLRPQDFAPGTRMGFAGIPDAAKRADVVAFLETLSDAGKDDGAHATAAGPATAAASAPGSSPASAALPTGRPVPGPAVQGASGHTSADARPPVAPAGPQGPGSPPSDAKPSSATSDAAFAALVDGADPNHGEALAAASCGMCHSFDKDGPDMMGPALHDAFDAPVAARSGYAYSPALRSHGGRWTIEALDGWLRDPRATVPGTRMMFPGLPSAPDRAAVIAFLRSLRAPPR</sequence>
<protein>
    <submittedName>
        <fullName evidence="9">C-type cytochrome</fullName>
    </submittedName>
</protein>
<keyword evidence="2 6" id="KW-0349">Heme</keyword>
<dbReference type="Gene3D" id="1.10.760.10">
    <property type="entry name" value="Cytochrome c-like domain"/>
    <property type="match status" value="2"/>
</dbReference>
<dbReference type="Pfam" id="PF00034">
    <property type="entry name" value="Cytochrom_C"/>
    <property type="match status" value="1"/>
</dbReference>
<dbReference type="InterPro" id="IPR009056">
    <property type="entry name" value="Cyt_c-like_dom"/>
</dbReference>
<name>A0ABT1VXU4_9PROT</name>
<reference evidence="9 10" key="1">
    <citation type="submission" date="2022-06" db="EMBL/GenBank/DDBJ databases">
        <title>Rhizosaccharibacter gen. nov. sp. nov. KSS12, endophytic bacteria isolated from sugarcane.</title>
        <authorList>
            <person name="Pitiwittayakul N."/>
        </authorList>
    </citation>
    <scope>NUCLEOTIDE SEQUENCE [LARGE SCALE GENOMIC DNA]</scope>
    <source>
        <strain evidence="9 10">KSS12</strain>
    </source>
</reference>
<evidence type="ECO:0000256" key="1">
    <source>
        <dbReference type="ARBA" id="ARBA00022448"/>
    </source>
</evidence>
<dbReference type="PANTHER" id="PTHR11961">
    <property type="entry name" value="CYTOCHROME C"/>
    <property type="match status" value="1"/>
</dbReference>
<accession>A0ABT1VXU4</accession>
<feature type="region of interest" description="Disordered" evidence="7">
    <location>
        <begin position="180"/>
        <end position="253"/>
    </location>
</feature>
<gene>
    <name evidence="9" type="ORF">NFI88_09930</name>
</gene>
<evidence type="ECO:0000256" key="3">
    <source>
        <dbReference type="ARBA" id="ARBA00022723"/>
    </source>
</evidence>
<evidence type="ECO:0000256" key="2">
    <source>
        <dbReference type="ARBA" id="ARBA00022617"/>
    </source>
</evidence>
<keyword evidence="5 6" id="KW-0408">Iron</keyword>
<evidence type="ECO:0000256" key="4">
    <source>
        <dbReference type="ARBA" id="ARBA00022982"/>
    </source>
</evidence>
<dbReference type="SUPFAM" id="SSF46626">
    <property type="entry name" value="Cytochrome c"/>
    <property type="match status" value="2"/>
</dbReference>